<evidence type="ECO:0000313" key="2">
    <source>
        <dbReference type="Proteomes" id="UP000324800"/>
    </source>
</evidence>
<protein>
    <submittedName>
        <fullName evidence="1">Uncharacterized protein</fullName>
    </submittedName>
</protein>
<comment type="caution">
    <text evidence="1">The sequence shown here is derived from an EMBL/GenBank/DDBJ whole genome shotgun (WGS) entry which is preliminary data.</text>
</comment>
<accession>A0A5J4VW76</accession>
<evidence type="ECO:0000313" key="1">
    <source>
        <dbReference type="EMBL" id="KAA6386710.1"/>
    </source>
</evidence>
<organism evidence="1 2">
    <name type="scientific">Streblomastix strix</name>
    <dbReference type="NCBI Taxonomy" id="222440"/>
    <lineage>
        <taxon>Eukaryota</taxon>
        <taxon>Metamonada</taxon>
        <taxon>Preaxostyla</taxon>
        <taxon>Oxymonadida</taxon>
        <taxon>Streblomastigidae</taxon>
        <taxon>Streblomastix</taxon>
    </lineage>
</organism>
<name>A0A5J4VW76_9EUKA</name>
<proteinExistence type="predicted"/>
<dbReference type="EMBL" id="SNRW01004683">
    <property type="protein sequence ID" value="KAA6386710.1"/>
    <property type="molecule type" value="Genomic_DNA"/>
</dbReference>
<dbReference type="Proteomes" id="UP000324800">
    <property type="component" value="Unassembled WGS sequence"/>
</dbReference>
<gene>
    <name evidence="1" type="ORF">EZS28_017764</name>
</gene>
<dbReference type="AlphaFoldDB" id="A0A5J4VW76"/>
<sequence>MHKKEAWLVIKEDIQVKVTFQTVMAKEACLLQRTDEGIHFRQWITGIWRKFRNKAEFQYRQRELQKSMIVILLVSILR</sequence>
<reference evidence="1 2" key="1">
    <citation type="submission" date="2019-03" db="EMBL/GenBank/DDBJ databases">
        <title>Single cell metagenomics reveals metabolic interactions within the superorganism composed of flagellate Streblomastix strix and complex community of Bacteroidetes bacteria on its surface.</title>
        <authorList>
            <person name="Treitli S.C."/>
            <person name="Kolisko M."/>
            <person name="Husnik F."/>
            <person name="Keeling P."/>
            <person name="Hampl V."/>
        </authorList>
    </citation>
    <scope>NUCLEOTIDE SEQUENCE [LARGE SCALE GENOMIC DNA]</scope>
    <source>
        <strain evidence="1">ST1C</strain>
    </source>
</reference>